<comment type="subcellular location">
    <subcellularLocation>
        <location evidence="1">Cell membrane</location>
        <topology evidence="1">Single-pass type I membrane protein</topology>
    </subcellularLocation>
</comment>
<dbReference type="EC" id="2.7.10.1" evidence="18"/>
<dbReference type="FunFam" id="1.10.510.10:FF:000113">
    <property type="entry name" value="Tyrosine-protein kinase receptor"/>
    <property type="match status" value="1"/>
</dbReference>
<evidence type="ECO:0000313" key="24">
    <source>
        <dbReference type="RefSeq" id="XP_033809083.1"/>
    </source>
</evidence>
<evidence type="ECO:0000256" key="14">
    <source>
        <dbReference type="ARBA" id="ARBA00023180"/>
    </source>
</evidence>
<dbReference type="SMART" id="SM00219">
    <property type="entry name" value="TyrKc"/>
    <property type="match status" value="1"/>
</dbReference>
<dbReference type="GO" id="GO:0005886">
    <property type="term" value="C:plasma membrane"/>
    <property type="evidence" value="ECO:0007669"/>
    <property type="project" value="UniProtKB-SubCell"/>
</dbReference>
<dbReference type="PRINTS" id="PR00109">
    <property type="entry name" value="TYRKINASE"/>
</dbReference>
<evidence type="ECO:0000259" key="21">
    <source>
        <dbReference type="PROSITE" id="PS50011"/>
    </source>
</evidence>
<evidence type="ECO:0000256" key="18">
    <source>
        <dbReference type="RuleBase" id="RU000312"/>
    </source>
</evidence>
<dbReference type="InterPro" id="IPR050122">
    <property type="entry name" value="RTK"/>
</dbReference>
<evidence type="ECO:0000256" key="12">
    <source>
        <dbReference type="ARBA" id="ARBA00023157"/>
    </source>
</evidence>
<dbReference type="GO" id="GO:0042127">
    <property type="term" value="P:regulation of cell population proliferation"/>
    <property type="evidence" value="ECO:0007669"/>
    <property type="project" value="TreeGrafter"/>
</dbReference>
<dbReference type="InterPro" id="IPR001245">
    <property type="entry name" value="Ser-Thr/Tyr_kinase_cat_dom"/>
</dbReference>
<evidence type="ECO:0000256" key="6">
    <source>
        <dbReference type="ARBA" id="ARBA00022741"/>
    </source>
</evidence>
<evidence type="ECO:0000256" key="10">
    <source>
        <dbReference type="ARBA" id="ARBA00023136"/>
    </source>
</evidence>
<evidence type="ECO:0000256" key="13">
    <source>
        <dbReference type="ARBA" id="ARBA00023170"/>
    </source>
</evidence>
<dbReference type="GO" id="GO:0045664">
    <property type="term" value="P:regulation of neuron differentiation"/>
    <property type="evidence" value="ECO:0007669"/>
    <property type="project" value="TreeGrafter"/>
</dbReference>
<dbReference type="InterPro" id="IPR000998">
    <property type="entry name" value="MAM_dom"/>
</dbReference>
<dbReference type="GO" id="GO:0007169">
    <property type="term" value="P:cell surface receptor protein tyrosine kinase signaling pathway"/>
    <property type="evidence" value="ECO:0007669"/>
    <property type="project" value="InterPro"/>
</dbReference>
<dbReference type="CDD" id="cd06263">
    <property type="entry name" value="MAM"/>
    <property type="match status" value="1"/>
</dbReference>
<keyword evidence="8 17" id="KW-0067">ATP-binding</keyword>
<reference evidence="24" key="1">
    <citation type="submission" date="2025-08" db="UniProtKB">
        <authorList>
            <consortium name="RefSeq"/>
        </authorList>
    </citation>
    <scope>IDENTIFICATION</scope>
</reference>
<feature type="transmembrane region" description="Helical" evidence="20">
    <location>
        <begin position="790"/>
        <end position="814"/>
    </location>
</feature>
<keyword evidence="12 16" id="KW-1015">Disulfide bond</keyword>
<evidence type="ECO:0000256" key="8">
    <source>
        <dbReference type="ARBA" id="ARBA00022840"/>
    </source>
</evidence>
<keyword evidence="5" id="KW-0732">Signal</keyword>
<comment type="catalytic activity">
    <reaction evidence="15 18">
        <text>L-tyrosyl-[protein] + ATP = O-phospho-L-tyrosyl-[protein] + ADP + H(+)</text>
        <dbReference type="Rhea" id="RHEA:10596"/>
        <dbReference type="Rhea" id="RHEA-COMP:10136"/>
        <dbReference type="Rhea" id="RHEA-COMP:20101"/>
        <dbReference type="ChEBI" id="CHEBI:15378"/>
        <dbReference type="ChEBI" id="CHEBI:30616"/>
        <dbReference type="ChEBI" id="CHEBI:46858"/>
        <dbReference type="ChEBI" id="CHEBI:61978"/>
        <dbReference type="ChEBI" id="CHEBI:456216"/>
        <dbReference type="EC" id="2.7.10.1"/>
    </reaction>
</comment>
<dbReference type="GO" id="GO:0005524">
    <property type="term" value="F:ATP binding"/>
    <property type="evidence" value="ECO:0007669"/>
    <property type="project" value="UniProtKB-UniRule"/>
</dbReference>
<keyword evidence="2" id="KW-1003">Cell membrane</keyword>
<dbReference type="GO" id="GO:0004714">
    <property type="term" value="F:transmembrane receptor protein tyrosine kinase activity"/>
    <property type="evidence" value="ECO:0007669"/>
    <property type="project" value="UniProtKB-EC"/>
</dbReference>
<dbReference type="CDD" id="cd00112">
    <property type="entry name" value="LDLa"/>
    <property type="match status" value="1"/>
</dbReference>
<feature type="compositionally biased region" description="Polar residues" evidence="19">
    <location>
        <begin position="1294"/>
        <end position="1304"/>
    </location>
</feature>
<keyword evidence="7 24" id="KW-0418">Kinase</keyword>
<feature type="region of interest" description="Disordered" evidence="19">
    <location>
        <begin position="1294"/>
        <end position="1313"/>
    </location>
</feature>
<dbReference type="CDD" id="cd05036">
    <property type="entry name" value="PTKc_ALK_LTK"/>
    <property type="match status" value="1"/>
</dbReference>
<dbReference type="Pfam" id="PF07714">
    <property type="entry name" value="PK_Tyr_Ser-Thr"/>
    <property type="match status" value="1"/>
</dbReference>
<dbReference type="InterPro" id="IPR000719">
    <property type="entry name" value="Prot_kinase_dom"/>
</dbReference>
<keyword evidence="3" id="KW-0808">Transferase</keyword>
<dbReference type="InterPro" id="IPR055163">
    <property type="entry name" value="ALK/LTK-like_GRD"/>
</dbReference>
<keyword evidence="6 17" id="KW-0547">Nucleotide-binding</keyword>
<gene>
    <name evidence="24" type="primary">LTK</name>
</gene>
<feature type="binding site" evidence="17">
    <location>
        <position position="905"/>
    </location>
    <ligand>
        <name>ATP</name>
        <dbReference type="ChEBI" id="CHEBI:30616"/>
    </ligand>
</feature>
<evidence type="ECO:0000256" key="17">
    <source>
        <dbReference type="PROSITE-ProRule" id="PRU10141"/>
    </source>
</evidence>
<keyword evidence="13 18" id="KW-0675">Receptor</keyword>
<accession>A0A6P8RV47</accession>
<dbReference type="PROSITE" id="PS50011">
    <property type="entry name" value="PROTEIN_KINASE_DOM"/>
    <property type="match status" value="1"/>
</dbReference>
<dbReference type="InterPro" id="IPR002172">
    <property type="entry name" value="LDrepeatLR_classA_rpt"/>
</dbReference>
<dbReference type="KEGG" id="gsh:117364198"/>
<evidence type="ECO:0000256" key="20">
    <source>
        <dbReference type="SAM" id="Phobius"/>
    </source>
</evidence>
<evidence type="ECO:0000256" key="1">
    <source>
        <dbReference type="ARBA" id="ARBA00004251"/>
    </source>
</evidence>
<evidence type="ECO:0000313" key="23">
    <source>
        <dbReference type="Proteomes" id="UP000515159"/>
    </source>
</evidence>
<evidence type="ECO:0000256" key="4">
    <source>
        <dbReference type="ARBA" id="ARBA00022692"/>
    </source>
</evidence>
<dbReference type="InParanoid" id="A0A6P8RV47"/>
<dbReference type="SUPFAM" id="SSF49899">
    <property type="entry name" value="Concanavalin A-like lectins/glucanases"/>
    <property type="match status" value="1"/>
</dbReference>
<evidence type="ECO:0000256" key="16">
    <source>
        <dbReference type="PROSITE-ProRule" id="PRU00124"/>
    </source>
</evidence>
<dbReference type="PROSITE" id="PS50060">
    <property type="entry name" value="MAM_2"/>
    <property type="match status" value="1"/>
</dbReference>
<dbReference type="PROSITE" id="PS00109">
    <property type="entry name" value="PROTEIN_KINASE_TYR"/>
    <property type="match status" value="1"/>
</dbReference>
<dbReference type="GeneID" id="117364198"/>
<dbReference type="RefSeq" id="XP_033809083.1">
    <property type="nucleotide sequence ID" value="XM_033953192.1"/>
</dbReference>
<dbReference type="GO" id="GO:0043235">
    <property type="term" value="C:receptor complex"/>
    <property type="evidence" value="ECO:0007669"/>
    <property type="project" value="TreeGrafter"/>
</dbReference>
<evidence type="ECO:0000256" key="3">
    <source>
        <dbReference type="ARBA" id="ARBA00022679"/>
    </source>
</evidence>
<dbReference type="InterPro" id="IPR013320">
    <property type="entry name" value="ConA-like_dom_sf"/>
</dbReference>
<keyword evidence="14" id="KW-0325">Glycoprotein</keyword>
<dbReference type="Gene3D" id="1.10.510.10">
    <property type="entry name" value="Transferase(Phosphotransferase) domain 1"/>
    <property type="match status" value="1"/>
</dbReference>
<dbReference type="PANTHER" id="PTHR24416">
    <property type="entry name" value="TYROSINE-PROTEIN KINASE RECEPTOR"/>
    <property type="match status" value="1"/>
</dbReference>
<dbReference type="InterPro" id="IPR008266">
    <property type="entry name" value="Tyr_kinase_AS"/>
</dbReference>
<dbReference type="PROSITE" id="PS00239">
    <property type="entry name" value="RECEPTOR_TYR_KIN_II"/>
    <property type="match status" value="1"/>
</dbReference>
<evidence type="ECO:0000256" key="15">
    <source>
        <dbReference type="ARBA" id="ARBA00051243"/>
    </source>
</evidence>
<feature type="domain" description="MAM" evidence="22">
    <location>
        <begin position="235"/>
        <end position="399"/>
    </location>
</feature>
<sequence length="1389" mass="152781">MSLTKLMDCLPHLSSALQLILWTITMLLVIICSGLDEKKISTVKLSSMSRNETVSYDKPSNAGGILLLNFSHFSERCEFHFQSHVLPRSSASCLLELFFYSWHEPIPERFTVQIQHLKTNLSTYIPLRQEGEEWIKGTPVTVQIGQVNEPFRISLLYSSCGLENSTGLMALDSLRLKNCFHDEVGLHISPCKNGFDFPCMYGGCITHLQVCNFYTDCPSEEDEGTICMQRLPEGAYCSFEAGACGWTLNDTAAVTWSFKDSENIAHKIPFLGSSLQATKNHFLYLRVQSQQEDGEASAYSARLPAMVANNTCKVQFAVHINGTLNGSVSLFLVEESAVTGKFWLVWEKVGSSGDHWFIVTRPLPELQNRFHLKLLASWSWNSLADVAVDNITFGLDCFNDERRQIDSERQQVSQKINALEDMLFPPPQSSTLGEPSEMEWLFSPCGARGPHGPTQVQCDNAYRMTGVSVTVGPLQGVQMWKVPATDTYKISAYGAAGGKGAKNPNKRSHGVFIAAIFQLQKDEILSILVGQQGGDACPGGNVLMKQICLGESSVIEEEYKDKRALLEWAGGGGGGGGATYVFKQENGVFKPLIIAAGGGGKSYMEHPDSSLDHMYLEQFENNTAVPGVNGISGQAGGGGGWKDITHFPSAGKSLLEGAEGGQSCNQSFSKLQWVTFGGFGGGGGPCTAGGGGGGYRGGNASRIDDIIANGQDGVSFVNPIGKIFLVPLAAMESDGEVQIQLFLNCSHCSSRKCKRDQDLKLAVCVCLQGTVLASDGVTCRGTERPRHLPLILAVVIAAVVLGIVLTCSSLAIVYRRKKPQLVGAQARLQSSEYKLSKIRTFTIMTDYNPNYCFVGKASTLSELKELPRRNISLIRALGHGAFGEVYEGTVTGIAEDLTPLRVAIKTLPEISCEQDEMDFLMEALIISKFSHQNIVQCIGVSLQMLPRFILLELMAGGDMKSFLRQNRPREKQPSTLIMQDLLNMARDIACGCKYLEENHFIHRDIAARNCLLTCSGKDRVAKIGDFGMARDIYRASYYRKGGRAMLPVKWMPPEAFLEGVFTSKTDTWSFGVLLWEIFSLGYMPYPCKTNQEVLEFVTSGGRMDPPKKCPGPVYRIMTQCWQHSPECRPDFSTILERIKYCTQDPDVINTELPIECGPASEDEGESIMQPTASEIVPLLATPILRPKLTSGKLEAEHTVHKLGDHPQELLVESLGDWNMKSPSLSCLTDSNSKSWIHQNSSSIEQSKLQIMHRLKNKPQNLWNPTYGSWVMEGIGSNCSFKVVLDQEDSGFDGNCSSCPSSRASPDQDHGPHLDINGLEVDKLQTFPSGNVNYAYDDLNYEIDNTKDRAAVLRNGRFQVDAQILRKPEKIAGERDSGLSLSDDFNITPV</sequence>
<keyword evidence="4 18" id="KW-0812">Transmembrane</keyword>
<keyword evidence="11" id="KW-0829">Tyrosine-protein kinase</keyword>
<keyword evidence="18" id="KW-0597">Phosphoprotein</keyword>
<dbReference type="InterPro" id="IPR002011">
    <property type="entry name" value="Tyr_kinase_rcpt_2_CS"/>
</dbReference>
<comment type="similarity">
    <text evidence="18">Belongs to the protein kinase superfamily. Tyr protein kinase family. Insulin receptor subfamily.</text>
</comment>
<name>A0A6P8RV47_GEOSA</name>
<dbReference type="OrthoDB" id="65481at2759"/>
<dbReference type="Pfam" id="PF00629">
    <property type="entry name" value="MAM"/>
    <property type="match status" value="1"/>
</dbReference>
<feature type="domain" description="Protein kinase" evidence="21">
    <location>
        <begin position="871"/>
        <end position="1147"/>
    </location>
</feature>
<dbReference type="InterPro" id="IPR011009">
    <property type="entry name" value="Kinase-like_dom_sf"/>
</dbReference>
<dbReference type="SMART" id="SM00192">
    <property type="entry name" value="LDLa"/>
    <property type="match status" value="1"/>
</dbReference>
<dbReference type="InterPro" id="IPR020635">
    <property type="entry name" value="Tyr_kinase_cat_dom"/>
</dbReference>
<dbReference type="Gene3D" id="3.30.200.20">
    <property type="entry name" value="Phosphorylase Kinase, domain 1"/>
    <property type="match status" value="1"/>
</dbReference>
<dbReference type="Proteomes" id="UP000515159">
    <property type="component" value="Chromosome 7"/>
</dbReference>
<dbReference type="FunFam" id="3.30.200.20:FF:000117">
    <property type="entry name" value="Tyrosine-protein kinase receptor"/>
    <property type="match status" value="1"/>
</dbReference>
<keyword evidence="9 20" id="KW-1133">Transmembrane helix</keyword>
<dbReference type="SUPFAM" id="SSF56112">
    <property type="entry name" value="Protein kinase-like (PK-like)"/>
    <property type="match status" value="1"/>
</dbReference>
<evidence type="ECO:0000256" key="5">
    <source>
        <dbReference type="ARBA" id="ARBA00022729"/>
    </source>
</evidence>
<evidence type="ECO:0000256" key="19">
    <source>
        <dbReference type="SAM" id="MobiDB-lite"/>
    </source>
</evidence>
<comment type="caution">
    <text evidence="16">Lacks conserved residue(s) required for the propagation of feature annotation.</text>
</comment>
<feature type="transmembrane region" description="Helical" evidence="20">
    <location>
        <begin position="16"/>
        <end position="35"/>
    </location>
</feature>
<dbReference type="PANTHER" id="PTHR24416:SF629">
    <property type="entry name" value="TYROSINE-PROTEIN KINASE RECEPTOR"/>
    <property type="match status" value="1"/>
</dbReference>
<evidence type="ECO:0000259" key="22">
    <source>
        <dbReference type="PROSITE" id="PS50060"/>
    </source>
</evidence>
<proteinExistence type="inferred from homology"/>
<dbReference type="Gene3D" id="2.60.120.200">
    <property type="match status" value="1"/>
</dbReference>
<protein>
    <recommendedName>
        <fullName evidence="18">Tyrosine-protein kinase receptor</fullName>
        <ecNumber evidence="18">2.7.10.1</ecNumber>
    </recommendedName>
</protein>
<keyword evidence="23" id="KW-1185">Reference proteome</keyword>
<dbReference type="PROSITE" id="PS50068">
    <property type="entry name" value="LDLRA_2"/>
    <property type="match status" value="1"/>
</dbReference>
<dbReference type="PROSITE" id="PS00107">
    <property type="entry name" value="PROTEIN_KINASE_ATP"/>
    <property type="match status" value="1"/>
</dbReference>
<organism evidence="23 24">
    <name type="scientific">Geotrypetes seraphini</name>
    <name type="common">Gaboon caecilian</name>
    <name type="synonym">Caecilia seraphini</name>
    <dbReference type="NCBI Taxonomy" id="260995"/>
    <lineage>
        <taxon>Eukaryota</taxon>
        <taxon>Metazoa</taxon>
        <taxon>Chordata</taxon>
        <taxon>Craniata</taxon>
        <taxon>Vertebrata</taxon>
        <taxon>Euteleostomi</taxon>
        <taxon>Amphibia</taxon>
        <taxon>Gymnophiona</taxon>
        <taxon>Geotrypetes</taxon>
    </lineage>
</organism>
<dbReference type="InterPro" id="IPR017441">
    <property type="entry name" value="Protein_kinase_ATP_BS"/>
</dbReference>
<dbReference type="CTD" id="4058"/>
<evidence type="ECO:0000256" key="9">
    <source>
        <dbReference type="ARBA" id="ARBA00022989"/>
    </source>
</evidence>
<evidence type="ECO:0000256" key="7">
    <source>
        <dbReference type="ARBA" id="ARBA00022777"/>
    </source>
</evidence>
<keyword evidence="10 20" id="KW-0472">Membrane</keyword>
<evidence type="ECO:0000256" key="11">
    <source>
        <dbReference type="ARBA" id="ARBA00023137"/>
    </source>
</evidence>
<feature type="disulfide bond" evidence="16">
    <location>
        <begin position="199"/>
        <end position="217"/>
    </location>
</feature>
<dbReference type="Pfam" id="PF12810">
    <property type="entry name" value="ALK_LTK_GRD"/>
    <property type="match status" value="1"/>
</dbReference>
<evidence type="ECO:0000256" key="2">
    <source>
        <dbReference type="ARBA" id="ARBA00022475"/>
    </source>
</evidence>